<gene>
    <name evidence="3" type="ORF">TWF694_011694</name>
</gene>
<comment type="similarity">
    <text evidence="1">Belongs to the protease inhibitor I9 family.</text>
</comment>
<dbReference type="GO" id="GO:0042144">
    <property type="term" value="P:vacuole fusion, non-autophagic"/>
    <property type="evidence" value="ECO:0007669"/>
    <property type="project" value="TreeGrafter"/>
</dbReference>
<dbReference type="Pfam" id="PF26036">
    <property type="entry name" value="Peptidase_inhib_put"/>
    <property type="match status" value="1"/>
</dbReference>
<feature type="domain" description="Putative peptidase inhibitor" evidence="2">
    <location>
        <begin position="6"/>
        <end position="67"/>
    </location>
</feature>
<dbReference type="SUPFAM" id="SSF54897">
    <property type="entry name" value="Protease propeptides/inhibitors"/>
    <property type="match status" value="1"/>
</dbReference>
<evidence type="ECO:0000259" key="2">
    <source>
        <dbReference type="Pfam" id="PF26036"/>
    </source>
</evidence>
<dbReference type="PANTHER" id="PTHR28288">
    <property type="entry name" value="PROTEASE B INHIBITOR 2"/>
    <property type="match status" value="1"/>
</dbReference>
<evidence type="ECO:0000313" key="4">
    <source>
        <dbReference type="Proteomes" id="UP001365542"/>
    </source>
</evidence>
<dbReference type="InterPro" id="IPR037045">
    <property type="entry name" value="S8pro/Inhibitor_I9_sf"/>
</dbReference>
<dbReference type="AlphaFoldDB" id="A0AAV9X6A7"/>
<dbReference type="Gene3D" id="3.30.70.80">
    <property type="entry name" value="Peptidase S8 propeptide/proteinase inhibitor I9"/>
    <property type="match status" value="1"/>
</dbReference>
<evidence type="ECO:0000313" key="3">
    <source>
        <dbReference type="EMBL" id="KAK6537511.1"/>
    </source>
</evidence>
<evidence type="ECO:0000256" key="1">
    <source>
        <dbReference type="ARBA" id="ARBA00038069"/>
    </source>
</evidence>
<dbReference type="GO" id="GO:0004866">
    <property type="term" value="F:endopeptidase inhibitor activity"/>
    <property type="evidence" value="ECO:0007669"/>
    <property type="project" value="TreeGrafter"/>
</dbReference>
<protein>
    <recommendedName>
        <fullName evidence="2">Putative peptidase inhibitor domain-containing protein</fullName>
    </recommendedName>
</protein>
<dbReference type="EMBL" id="JAVHJO010000009">
    <property type="protein sequence ID" value="KAK6537511.1"/>
    <property type="molecule type" value="Genomic_DNA"/>
</dbReference>
<comment type="caution">
    <text evidence="3">The sequence shown here is derived from an EMBL/GenBank/DDBJ whole genome shotgun (WGS) entry which is preliminary data.</text>
</comment>
<sequence>MPHNVIITVNSKEDKEPIRKEIEKAGGTITNEFTLIHAFSVTFPDDYVSTFHSDPRVKHVETDGEVRIQ</sequence>
<dbReference type="InterPro" id="IPR058957">
    <property type="entry name" value="Peptidase_inhib_put_dom"/>
</dbReference>
<organism evidence="3 4">
    <name type="scientific">Orbilia ellipsospora</name>
    <dbReference type="NCBI Taxonomy" id="2528407"/>
    <lineage>
        <taxon>Eukaryota</taxon>
        <taxon>Fungi</taxon>
        <taxon>Dikarya</taxon>
        <taxon>Ascomycota</taxon>
        <taxon>Pezizomycotina</taxon>
        <taxon>Orbiliomycetes</taxon>
        <taxon>Orbiliales</taxon>
        <taxon>Orbiliaceae</taxon>
        <taxon>Orbilia</taxon>
    </lineage>
</organism>
<dbReference type="Proteomes" id="UP001365542">
    <property type="component" value="Unassembled WGS sequence"/>
</dbReference>
<accession>A0AAV9X6A7</accession>
<name>A0AAV9X6A7_9PEZI</name>
<proteinExistence type="inferred from homology"/>
<dbReference type="InterPro" id="IPR052471">
    <property type="entry name" value="PBI_I9"/>
</dbReference>
<keyword evidence="4" id="KW-1185">Reference proteome</keyword>
<dbReference type="PANTHER" id="PTHR28288:SF2">
    <property type="entry name" value="PROTEASE B INHIBITOR 2"/>
    <property type="match status" value="1"/>
</dbReference>
<reference evidence="3 4" key="1">
    <citation type="submission" date="2019-10" db="EMBL/GenBank/DDBJ databases">
        <authorList>
            <person name="Palmer J.M."/>
        </authorList>
    </citation>
    <scope>NUCLEOTIDE SEQUENCE [LARGE SCALE GENOMIC DNA]</scope>
    <source>
        <strain evidence="3 4">TWF694</strain>
    </source>
</reference>